<reference evidence="2 3" key="1">
    <citation type="submission" date="2018-10" db="EMBL/GenBank/DDBJ databases">
        <title>Genomic Encyclopedia of Type Strains, Phase IV (KMG-IV): sequencing the most valuable type-strain genomes for metagenomic binning, comparative biology and taxonomic classification.</title>
        <authorList>
            <person name="Goeker M."/>
        </authorList>
    </citation>
    <scope>NUCLEOTIDE SEQUENCE [LARGE SCALE GENOMIC DNA]</scope>
    <source>
        <strain evidence="2 3">DSM 25080</strain>
    </source>
</reference>
<evidence type="ECO:0000313" key="2">
    <source>
        <dbReference type="EMBL" id="RMA82748.1"/>
    </source>
</evidence>
<sequence>MNKLQSLAVSLISFCVISCAHARIGSVDLTTAYVNCDDCSPLQVTNKANAEAPYYGFVIVIDAVNFEMYKYRRLFGGSVVPVEWTQEQNNALAAYKNAYGPFVDFFSNLPAFFLVDGSFVADESAAYTYTTPNIYTLAPTSGYGYGVCTGIDATAEPGTVDHRGDVRNPNSWNAYNFLTNSSIRSKVETDMSLNISGYGDAIISSAVGAISNLQVVGILANPEMLASYSTNSYYFPDGSRVNLRWNMDLQRMAYVPGTAYNCGGDNISDPGTNGEENVVYDFENLMALDQHVWFALYNGYQLNNPQRIRQHVDTEWFYRVDFENRIILDFCRRDKYRGAQDETGCTVLNIHF</sequence>
<feature type="chain" id="PRO_5018160925" evidence="1">
    <location>
        <begin position="23"/>
        <end position="352"/>
    </location>
</feature>
<organism evidence="2 3">
    <name type="scientific">Umboniibacter marinipuniceus</name>
    <dbReference type="NCBI Taxonomy" id="569599"/>
    <lineage>
        <taxon>Bacteria</taxon>
        <taxon>Pseudomonadati</taxon>
        <taxon>Pseudomonadota</taxon>
        <taxon>Gammaproteobacteria</taxon>
        <taxon>Cellvibrionales</taxon>
        <taxon>Cellvibrionaceae</taxon>
        <taxon>Umboniibacter</taxon>
    </lineage>
</organism>
<gene>
    <name evidence="2" type="ORF">DFR27_0706</name>
</gene>
<protein>
    <submittedName>
        <fullName evidence="2">Uncharacterized protein</fullName>
    </submittedName>
</protein>
<dbReference type="AlphaFoldDB" id="A0A3M0AJ59"/>
<dbReference type="RefSeq" id="WP_121876053.1">
    <property type="nucleotide sequence ID" value="NZ_REFJ01000001.1"/>
</dbReference>
<comment type="caution">
    <text evidence="2">The sequence shown here is derived from an EMBL/GenBank/DDBJ whole genome shotgun (WGS) entry which is preliminary data.</text>
</comment>
<evidence type="ECO:0000256" key="1">
    <source>
        <dbReference type="SAM" id="SignalP"/>
    </source>
</evidence>
<keyword evidence="3" id="KW-1185">Reference proteome</keyword>
<feature type="signal peptide" evidence="1">
    <location>
        <begin position="1"/>
        <end position="22"/>
    </location>
</feature>
<evidence type="ECO:0000313" key="3">
    <source>
        <dbReference type="Proteomes" id="UP000267187"/>
    </source>
</evidence>
<name>A0A3M0AJ59_9GAMM</name>
<dbReference type="Proteomes" id="UP000267187">
    <property type="component" value="Unassembled WGS sequence"/>
</dbReference>
<proteinExistence type="predicted"/>
<accession>A0A3M0AJ59</accession>
<keyword evidence="1" id="KW-0732">Signal</keyword>
<dbReference type="EMBL" id="REFJ01000001">
    <property type="protein sequence ID" value="RMA82748.1"/>
    <property type="molecule type" value="Genomic_DNA"/>
</dbReference>